<feature type="compositionally biased region" description="Low complexity" evidence="1">
    <location>
        <begin position="195"/>
        <end position="216"/>
    </location>
</feature>
<evidence type="ECO:0008006" key="5">
    <source>
        <dbReference type="Google" id="ProtNLM"/>
    </source>
</evidence>
<reference evidence="4" key="2">
    <citation type="submission" date="2020-04" db="EMBL/GenBank/DDBJ databases">
        <authorList>
            <consortium name="NCBI Genome Project"/>
        </authorList>
    </citation>
    <scope>NUCLEOTIDE SEQUENCE</scope>
    <source>
        <strain evidence="4">CBS 781.70</strain>
    </source>
</reference>
<dbReference type="PANTHER" id="PTHR37988:SF1">
    <property type="entry name" value="UPF0592 MEMBRANE PROTEIN C7D4.03C"/>
    <property type="match status" value="1"/>
</dbReference>
<dbReference type="AlphaFoldDB" id="A0A6G1G4E7"/>
<feature type="compositionally biased region" description="Basic and acidic residues" evidence="1">
    <location>
        <begin position="94"/>
        <end position="103"/>
    </location>
</feature>
<feature type="compositionally biased region" description="Low complexity" evidence="1">
    <location>
        <begin position="995"/>
        <end position="1017"/>
    </location>
</feature>
<accession>A0A6G1G4E7</accession>
<protein>
    <recommendedName>
        <fullName evidence="5">DUF1765-domain-containing protein</fullName>
    </recommendedName>
</protein>
<evidence type="ECO:0000313" key="3">
    <source>
        <dbReference type="Proteomes" id="UP000504638"/>
    </source>
</evidence>
<evidence type="ECO:0000313" key="4">
    <source>
        <dbReference type="RefSeq" id="XP_033534452.1"/>
    </source>
</evidence>
<sequence length="1218" mass="136723">MAARSPTEANPVIPPFNLNELDDPLPKPASVPNLTDLTEALFDEEVVIDLKPSFSSSDLFIAGQTGQLPERANGAETKETRPVIRAESVVSEPIDQREIDKVFETISQSFGDRPVDGLDGTDERERGSHAPSDKSENNRLANKLRKKPTTDTKSPSPSPSKDGRSRLSSLTRRFSNLLTPSETAEERGEEPSALRSIFRSPSRSSSRSRASSQGSDPSRRRSVLRRRSTSAGDAPGAANNTETVLVEEPAAEESTDREAGVTNSGAPVRRRSTRRGMNRTDGDYLFAYLDHELTNFSRKPLPIRAAVLHKTIVVWLSKHPANPKLLASLPAEELERRINTLDKWWTALLDLVTGEHRQRLEASSRLQVFTAITAIMERAEWRVVLSNVYPTVSAVPSLAPPECPSEESLAADPEYNAQAARPVPTLREKFIHTMERQLEFAIQVMSEQHVTASAVKFCGQTSAYAFVFCPGSTDLLIFLWKPTPESVLSVLQANDVKRRDNLSASSNILAPRFPDGLRDWAFESFAKLKRELRVNPIPKEMPGEEKMRHRLPCLPVDMPEGKKRLLLGPWLQRWCGHSSDLFHIFFRYYHFLMASFVPFDLDRRDMMAIPAMVIVQAQLFNIVKAKIQRHCERNDPLNAMKGKIDIEEPILLSASESRSRFDCLTDKALSYARSGLLDFVHDAIEGRNMLAAAYSGVFRALISTHDIQVGRPALVRSLIDISAEAIFIFLRYSEMSRRAIELLDWNSWGAWIRKIVQFRNKFCMTDLFALIYSLWPVLGHDNAAAIKLSICMDVFLDEEVFWTCFLHVDHEVRMYFMRLLCWRFARYDGVVGPHDTMIMQILNLRLGTLHAFWRNHVQRCSAQGIAPPPCFPEIPSIHYGFGIILKQDTGLARPGLPASALLPLDNTMNGSRPTLTVPPRYSRQRAEPFNRESSLSPEELSTLSLSSNDSNSPPPSEKKKRFSLVGSIKGKKSKSREASPAGDGSLPAKRPLSDSFARSSSTAFPASPFASPRAPNAGPRDPSALRPDQFYRDRAMSDPNVTRNPHAPMMQARALPEIYLFQLKHRHPPRLPPGFDFGPSDPHNLFPLAHECLRLAQPTPAVGNHLESKAIGTENRDPMPLHNPGYVPWKQPPPSWVPPPRLPLPAHLYLKDLNMLSDPESLAAEAPRGCAAEYEKFIGRALMEWYHCVEECNGFMRKRTQDGVPERLIVPPLLQRRQ</sequence>
<dbReference type="Pfam" id="PF08578">
    <property type="entry name" value="DUF1765"/>
    <property type="match status" value="1"/>
</dbReference>
<keyword evidence="3" id="KW-1185">Reference proteome</keyword>
<dbReference type="GeneID" id="54421796"/>
<feature type="compositionally biased region" description="Low complexity" evidence="1">
    <location>
        <begin position="166"/>
        <end position="178"/>
    </location>
</feature>
<gene>
    <name evidence="2 4" type="ORF">P152DRAFT_473359</name>
</gene>
<reference evidence="2 4" key="1">
    <citation type="submission" date="2020-01" db="EMBL/GenBank/DDBJ databases">
        <authorList>
            <consortium name="DOE Joint Genome Institute"/>
            <person name="Haridas S."/>
            <person name="Albert R."/>
            <person name="Binder M."/>
            <person name="Bloem J."/>
            <person name="Labutti K."/>
            <person name="Salamov A."/>
            <person name="Andreopoulos B."/>
            <person name="Baker S.E."/>
            <person name="Barry K."/>
            <person name="Bills G."/>
            <person name="Bluhm B.H."/>
            <person name="Cannon C."/>
            <person name="Castanera R."/>
            <person name="Culley D.E."/>
            <person name="Daum C."/>
            <person name="Ezra D."/>
            <person name="Gonzalez J.B."/>
            <person name="Henrissat B."/>
            <person name="Kuo A."/>
            <person name="Liang C."/>
            <person name="Lipzen A."/>
            <person name="Lutzoni F."/>
            <person name="Magnuson J."/>
            <person name="Mondo S."/>
            <person name="Nolan M."/>
            <person name="Ohm R."/>
            <person name="Pangilinan J."/>
            <person name="Park H.-J."/>
            <person name="Ramirez L."/>
            <person name="Alfaro M."/>
            <person name="Sun H."/>
            <person name="Tritt A."/>
            <person name="Yoshinaga Y."/>
            <person name="Zwiers L.-H."/>
            <person name="Turgeon B.G."/>
            <person name="Goodwin S.B."/>
            <person name="Spatafora J.W."/>
            <person name="Crous P.W."/>
            <person name="Grigoriev I.V."/>
        </authorList>
    </citation>
    <scope>NUCLEOTIDE SEQUENCE</scope>
    <source>
        <strain evidence="2 4">CBS 781.70</strain>
    </source>
</reference>
<evidence type="ECO:0000256" key="1">
    <source>
        <dbReference type="SAM" id="MobiDB-lite"/>
    </source>
</evidence>
<reference evidence="4" key="3">
    <citation type="submission" date="2025-04" db="UniProtKB">
        <authorList>
            <consortium name="RefSeq"/>
        </authorList>
    </citation>
    <scope>IDENTIFICATION</scope>
    <source>
        <strain evidence="4">CBS 781.70</strain>
    </source>
</reference>
<name>A0A6G1G4E7_9PEZI</name>
<evidence type="ECO:0000313" key="2">
    <source>
        <dbReference type="EMBL" id="KAF1812821.1"/>
    </source>
</evidence>
<dbReference type="OrthoDB" id="296767at2759"/>
<feature type="compositionally biased region" description="Low complexity" evidence="1">
    <location>
        <begin position="932"/>
        <end position="951"/>
    </location>
</feature>
<dbReference type="RefSeq" id="XP_033534452.1">
    <property type="nucleotide sequence ID" value="XM_033681226.1"/>
</dbReference>
<dbReference type="EMBL" id="ML975156">
    <property type="protein sequence ID" value="KAF1812821.1"/>
    <property type="molecule type" value="Genomic_DNA"/>
</dbReference>
<dbReference type="InterPro" id="IPR013887">
    <property type="entry name" value="UPF0592"/>
</dbReference>
<feature type="region of interest" description="Disordered" evidence="1">
    <location>
        <begin position="1"/>
        <end position="30"/>
    </location>
</feature>
<dbReference type="PANTHER" id="PTHR37988">
    <property type="entry name" value="UPF0592 MEMBRANE PROTEIN C7D4.03C"/>
    <property type="match status" value="1"/>
</dbReference>
<feature type="region of interest" description="Disordered" evidence="1">
    <location>
        <begin position="902"/>
        <end position="1027"/>
    </location>
</feature>
<feature type="region of interest" description="Disordered" evidence="1">
    <location>
        <begin position="65"/>
        <end position="276"/>
    </location>
</feature>
<dbReference type="Proteomes" id="UP000504638">
    <property type="component" value="Unplaced"/>
</dbReference>
<proteinExistence type="predicted"/>
<organism evidence="2">
    <name type="scientific">Eremomyces bilateralis CBS 781.70</name>
    <dbReference type="NCBI Taxonomy" id="1392243"/>
    <lineage>
        <taxon>Eukaryota</taxon>
        <taxon>Fungi</taxon>
        <taxon>Dikarya</taxon>
        <taxon>Ascomycota</taxon>
        <taxon>Pezizomycotina</taxon>
        <taxon>Dothideomycetes</taxon>
        <taxon>Dothideomycetes incertae sedis</taxon>
        <taxon>Eremomycetales</taxon>
        <taxon>Eremomycetaceae</taxon>
        <taxon>Eremomyces</taxon>
    </lineage>
</organism>
<feature type="compositionally biased region" description="Basic and acidic residues" evidence="1">
    <location>
        <begin position="113"/>
        <end position="137"/>
    </location>
</feature>